<proteinExistence type="predicted"/>
<comment type="caution">
    <text evidence="1">The sequence shown here is derived from an EMBL/GenBank/DDBJ whole genome shotgun (WGS) entry which is preliminary data.</text>
</comment>
<accession>A0A4R9LZ94</accession>
<dbReference type="RefSeq" id="WP_135760060.1">
    <property type="nucleotide sequence ID" value="NZ_RQHW01000028.1"/>
</dbReference>
<reference evidence="1" key="1">
    <citation type="journal article" date="2019" name="PLoS Negl. Trop. Dis.">
        <title>Revisiting the worldwide diversity of Leptospira species in the environment.</title>
        <authorList>
            <person name="Vincent A.T."/>
            <person name="Schiettekatte O."/>
            <person name="Bourhy P."/>
            <person name="Veyrier F.J."/>
            <person name="Picardeau M."/>
        </authorList>
    </citation>
    <scope>NUCLEOTIDE SEQUENCE [LARGE SCALE GENOMIC DNA]</scope>
    <source>
        <strain evidence="1">201300427</strain>
    </source>
</reference>
<name>A0A4R9LZ94_9LEPT</name>
<keyword evidence="2" id="KW-1185">Reference proteome</keyword>
<dbReference type="Proteomes" id="UP000298058">
    <property type="component" value="Unassembled WGS sequence"/>
</dbReference>
<organism evidence="1 2">
    <name type="scientific">Leptospira idonii</name>
    <dbReference type="NCBI Taxonomy" id="1193500"/>
    <lineage>
        <taxon>Bacteria</taxon>
        <taxon>Pseudomonadati</taxon>
        <taxon>Spirochaetota</taxon>
        <taxon>Spirochaetia</taxon>
        <taxon>Leptospirales</taxon>
        <taxon>Leptospiraceae</taxon>
        <taxon>Leptospira</taxon>
    </lineage>
</organism>
<dbReference type="EMBL" id="RQHW01000028">
    <property type="protein sequence ID" value="TGN19744.1"/>
    <property type="molecule type" value="Genomic_DNA"/>
</dbReference>
<gene>
    <name evidence="1" type="ORF">EHS15_08190</name>
</gene>
<evidence type="ECO:0000313" key="2">
    <source>
        <dbReference type="Proteomes" id="UP000298058"/>
    </source>
</evidence>
<protein>
    <submittedName>
        <fullName evidence="1">Uncharacterized protein</fullName>
    </submittedName>
</protein>
<dbReference type="OrthoDB" id="345512at2"/>
<evidence type="ECO:0000313" key="1">
    <source>
        <dbReference type="EMBL" id="TGN19744.1"/>
    </source>
</evidence>
<sequence length="191" mass="21231">MKKKKNNDTLFFTMILSDFRMQGNCLKSVSSGSTVTRTCSRYPRGYCFINLYIRTKEEAASSLNAGRKIIERVSLCQESLVLSGVPAVKQTTAEEENQIRANYGFEVVNSCEEAGVSLVSSKRLASYEELLFLESVRGKVARAAWTISKNPFLSAASRNNANSCLEKEFTPSEKDLAKQVVETTLLLEVGF</sequence>
<dbReference type="AlphaFoldDB" id="A0A4R9LZ94"/>